<feature type="transmembrane region" description="Helical" evidence="1">
    <location>
        <begin position="55"/>
        <end position="75"/>
    </location>
</feature>
<keyword evidence="1" id="KW-0812">Transmembrane</keyword>
<evidence type="ECO:0000313" key="3">
    <source>
        <dbReference type="Proteomes" id="UP000610611"/>
    </source>
</evidence>
<dbReference type="InterPro" id="IPR025356">
    <property type="entry name" value="DUF4260"/>
</dbReference>
<feature type="transmembrane region" description="Helical" evidence="1">
    <location>
        <begin position="7"/>
        <end position="23"/>
    </location>
</feature>
<dbReference type="Proteomes" id="UP000610611">
    <property type="component" value="Unassembled WGS sequence"/>
</dbReference>
<proteinExistence type="predicted"/>
<dbReference type="EMBL" id="WOWB01000001">
    <property type="protein sequence ID" value="NLV06190.1"/>
    <property type="molecule type" value="Genomic_DNA"/>
</dbReference>
<name>A0A847U3Y1_9EURY</name>
<organism evidence="2 3">
    <name type="scientific">Haloarcula rubripromontorii</name>
    <dbReference type="NCBI Taxonomy" id="1705562"/>
    <lineage>
        <taxon>Archaea</taxon>
        <taxon>Methanobacteriati</taxon>
        <taxon>Methanobacteriota</taxon>
        <taxon>Stenosarchaea group</taxon>
        <taxon>Halobacteria</taxon>
        <taxon>Halobacteriales</taxon>
        <taxon>Haloarculaceae</taxon>
        <taxon>Haloarcula</taxon>
    </lineage>
</organism>
<dbReference type="RefSeq" id="WP_170083276.1">
    <property type="nucleotide sequence ID" value="NZ_WOWB01000001.1"/>
</dbReference>
<comment type="caution">
    <text evidence="2">The sequence shown here is derived from an EMBL/GenBank/DDBJ whole genome shotgun (WGS) entry which is preliminary data.</text>
</comment>
<keyword evidence="1" id="KW-1133">Transmembrane helix</keyword>
<dbReference type="Pfam" id="PF14079">
    <property type="entry name" value="DUF4260"/>
    <property type="match status" value="1"/>
</dbReference>
<evidence type="ECO:0000313" key="2">
    <source>
        <dbReference type="EMBL" id="NLV06190.1"/>
    </source>
</evidence>
<keyword evidence="1" id="KW-0472">Membrane</keyword>
<sequence length="127" mass="13493">MEPRSFLRTEGLAALAIALSGYLTLDGPIWLLVVLALAPDLSMIGYLAGPRLGSLSYNIAHTYTAPLALGSLGFFGDSRMALLVALIWVGHIGADRLVGYGLKFESGFRDTHLSTQPAPVAAFTKSE</sequence>
<dbReference type="AlphaFoldDB" id="A0A847U3Y1"/>
<accession>A0A847U3Y1</accession>
<gene>
    <name evidence="2" type="ORF">GOC83_08620</name>
</gene>
<reference evidence="2" key="1">
    <citation type="submission" date="2019-12" db="EMBL/GenBank/DDBJ databases">
        <title>The whole-genome sequencing of Haloarcula japonica strain pws8.</title>
        <authorList>
            <person name="Verma D.K."/>
            <person name="Gopal K."/>
            <person name="Prasad E.S."/>
        </authorList>
    </citation>
    <scope>NUCLEOTIDE SEQUENCE</scope>
    <source>
        <strain evidence="2">Pws8</strain>
    </source>
</reference>
<evidence type="ECO:0000256" key="1">
    <source>
        <dbReference type="SAM" id="Phobius"/>
    </source>
</evidence>
<protein>
    <submittedName>
        <fullName evidence="2">DUF4260 family protein</fullName>
    </submittedName>
</protein>